<feature type="domain" description="Isopropylmalate dehydrogenase-like" evidence="3">
    <location>
        <begin position="2"/>
        <end position="326"/>
    </location>
</feature>
<sequence>MKVVLIEGDGIGPEVTAAACRVVRAAGVDIDWVRADAGLGAAERYGEPLPEQTLDLIKHHRVALKGPCTTPVGKGFRSINVRLRQGLDLYASLRPVRTLPGIKTPFEAVDLIVVRENTEGLYAGLEHQVVPGVVESLRVITRTAADRIVRFAFEQARHSDRHLVTFCHKADVMRLSDGLFLECARAVADEYPFIRFDEKPIDNVCMELALDPTKFDVLVMENLFGDVISDLCAGLVGGLGVVPGANLGTRYAVFEAVHGSAPDIAGKGLANPIAVVRSAAMLLDHVGERAAAARVERAVARTLEAKVGLTRDLGGDGNTASITDQLVKNLGS</sequence>
<dbReference type="SMART" id="SM01329">
    <property type="entry name" value="Iso_dh"/>
    <property type="match status" value="1"/>
</dbReference>
<dbReference type="Pfam" id="PF00180">
    <property type="entry name" value="Iso_dh"/>
    <property type="match status" value="1"/>
</dbReference>
<dbReference type="Gene3D" id="3.40.718.10">
    <property type="entry name" value="Isopropylmalate Dehydrogenase"/>
    <property type="match status" value="1"/>
</dbReference>
<name>A0A225D0L4_9BACT</name>
<dbReference type="PANTHER" id="PTHR11835:SF34">
    <property type="entry name" value="ISOCITRATE DEHYDROGENASE [NAD] SUBUNIT ALPHA, MITOCHONDRIAL"/>
    <property type="match status" value="1"/>
</dbReference>
<dbReference type="PANTHER" id="PTHR11835">
    <property type="entry name" value="DECARBOXYLATING DEHYDROGENASES-ISOCITRATE, ISOPROPYLMALATE, TARTRATE"/>
    <property type="match status" value="1"/>
</dbReference>
<comment type="caution">
    <text evidence="4">The sequence shown here is derived from an EMBL/GenBank/DDBJ whole genome shotgun (WGS) entry which is preliminary data.</text>
</comment>
<evidence type="ECO:0000256" key="1">
    <source>
        <dbReference type="ARBA" id="ARBA00007769"/>
    </source>
</evidence>
<dbReference type="OrthoDB" id="9806254at2"/>
<dbReference type="AlphaFoldDB" id="A0A225D0L4"/>
<dbReference type="GO" id="GO:0006099">
    <property type="term" value="P:tricarboxylic acid cycle"/>
    <property type="evidence" value="ECO:0007669"/>
    <property type="project" value="TreeGrafter"/>
</dbReference>
<accession>A0A225D0L4</accession>
<proteinExistence type="inferred from homology"/>
<organism evidence="4 5">
    <name type="scientific">Fimbriiglobus ruber</name>
    <dbReference type="NCBI Taxonomy" id="1908690"/>
    <lineage>
        <taxon>Bacteria</taxon>
        <taxon>Pseudomonadati</taxon>
        <taxon>Planctomycetota</taxon>
        <taxon>Planctomycetia</taxon>
        <taxon>Gemmatales</taxon>
        <taxon>Gemmataceae</taxon>
        <taxon>Fimbriiglobus</taxon>
    </lineage>
</organism>
<reference evidence="5" key="1">
    <citation type="submission" date="2017-06" db="EMBL/GenBank/DDBJ databases">
        <title>Genome analysis of Fimbriiglobus ruber SP5, the first member of the order Planctomycetales with confirmed chitinolytic capability.</title>
        <authorList>
            <person name="Ravin N.V."/>
            <person name="Rakitin A.L."/>
            <person name="Ivanova A.A."/>
            <person name="Beletsky A.V."/>
            <person name="Kulichevskaya I.S."/>
            <person name="Mardanov A.V."/>
            <person name="Dedysh S.N."/>
        </authorList>
    </citation>
    <scope>NUCLEOTIDE SEQUENCE [LARGE SCALE GENOMIC DNA]</scope>
    <source>
        <strain evidence="5">SP5</strain>
    </source>
</reference>
<keyword evidence="5" id="KW-1185">Reference proteome</keyword>
<protein>
    <submittedName>
        <fullName evidence="4">Isocitrate dehydrogenase [NAD]</fullName>
    </submittedName>
</protein>
<dbReference type="InterPro" id="IPR019818">
    <property type="entry name" value="IsoCit/isopropylmalate_DH_CS"/>
</dbReference>
<dbReference type="GO" id="GO:0000287">
    <property type="term" value="F:magnesium ion binding"/>
    <property type="evidence" value="ECO:0007669"/>
    <property type="project" value="InterPro"/>
</dbReference>
<dbReference type="Proteomes" id="UP000214646">
    <property type="component" value="Unassembled WGS sequence"/>
</dbReference>
<dbReference type="GO" id="GO:0004449">
    <property type="term" value="F:isocitrate dehydrogenase (NAD+) activity"/>
    <property type="evidence" value="ECO:0007669"/>
    <property type="project" value="TreeGrafter"/>
</dbReference>
<evidence type="ECO:0000313" key="5">
    <source>
        <dbReference type="Proteomes" id="UP000214646"/>
    </source>
</evidence>
<dbReference type="GO" id="GO:0051287">
    <property type="term" value="F:NAD binding"/>
    <property type="evidence" value="ECO:0007669"/>
    <property type="project" value="InterPro"/>
</dbReference>
<dbReference type="GO" id="GO:0006102">
    <property type="term" value="P:isocitrate metabolic process"/>
    <property type="evidence" value="ECO:0007669"/>
    <property type="project" value="TreeGrafter"/>
</dbReference>
<dbReference type="PROSITE" id="PS00470">
    <property type="entry name" value="IDH_IMDH"/>
    <property type="match status" value="1"/>
</dbReference>
<dbReference type="SUPFAM" id="SSF53659">
    <property type="entry name" value="Isocitrate/Isopropylmalate dehydrogenase-like"/>
    <property type="match status" value="1"/>
</dbReference>
<dbReference type="EMBL" id="NIDE01000019">
    <property type="protein sequence ID" value="OWK35140.1"/>
    <property type="molecule type" value="Genomic_DNA"/>
</dbReference>
<comment type="similarity">
    <text evidence="1">Belongs to the isocitrate and isopropylmalate dehydrogenases family.</text>
</comment>
<dbReference type="InterPro" id="IPR024084">
    <property type="entry name" value="IsoPropMal-DH-like_dom"/>
</dbReference>
<keyword evidence="2" id="KW-0560">Oxidoreductase</keyword>
<evidence type="ECO:0000313" key="4">
    <source>
        <dbReference type="EMBL" id="OWK35140.1"/>
    </source>
</evidence>
<dbReference type="RefSeq" id="WP_088260330.1">
    <property type="nucleotide sequence ID" value="NZ_NIDE01000019.1"/>
</dbReference>
<gene>
    <name evidence="4" type="ORF">FRUB_09982</name>
</gene>
<evidence type="ECO:0000256" key="2">
    <source>
        <dbReference type="ARBA" id="ARBA00023002"/>
    </source>
</evidence>
<evidence type="ECO:0000259" key="3">
    <source>
        <dbReference type="SMART" id="SM01329"/>
    </source>
</evidence>